<dbReference type="GO" id="GO:0046983">
    <property type="term" value="F:protein dimerization activity"/>
    <property type="evidence" value="ECO:0007669"/>
    <property type="project" value="InterPro"/>
</dbReference>
<proteinExistence type="predicted"/>
<comment type="subcellular location">
    <subcellularLocation>
        <location evidence="1">Nucleus</location>
    </subcellularLocation>
</comment>
<organism evidence="7 8">
    <name type="scientific">Juglans regia</name>
    <name type="common">English walnut</name>
    <dbReference type="NCBI Taxonomy" id="51240"/>
    <lineage>
        <taxon>Eukaryota</taxon>
        <taxon>Viridiplantae</taxon>
        <taxon>Streptophyta</taxon>
        <taxon>Embryophyta</taxon>
        <taxon>Tracheophyta</taxon>
        <taxon>Spermatophyta</taxon>
        <taxon>Magnoliopsida</taxon>
        <taxon>eudicotyledons</taxon>
        <taxon>Gunneridae</taxon>
        <taxon>Pentapetalae</taxon>
        <taxon>rosids</taxon>
        <taxon>fabids</taxon>
        <taxon>Fagales</taxon>
        <taxon>Juglandaceae</taxon>
        <taxon>Juglans</taxon>
    </lineage>
</organism>
<dbReference type="InterPro" id="IPR033897">
    <property type="entry name" value="SRF-like_MADS-box"/>
</dbReference>
<keyword evidence="4" id="KW-0804">Transcription</keyword>
<comment type="caution">
    <text evidence="7">The sequence shown here is derived from an EMBL/GenBank/DDBJ whole genome shotgun (WGS) entry which is preliminary data.</text>
</comment>
<keyword evidence="2" id="KW-0805">Transcription regulation</keyword>
<evidence type="ECO:0000256" key="5">
    <source>
        <dbReference type="ARBA" id="ARBA00023242"/>
    </source>
</evidence>
<evidence type="ECO:0000256" key="4">
    <source>
        <dbReference type="ARBA" id="ARBA00023163"/>
    </source>
</evidence>
<feature type="domain" description="MADS-box" evidence="6">
    <location>
        <begin position="1"/>
        <end position="52"/>
    </location>
</feature>
<accession>A0A834D9X9</accession>
<dbReference type="Gramene" id="Jr01_07830_p1">
    <property type="protein sequence ID" value="cds.Jr01_07830_p1"/>
    <property type="gene ID" value="Jr01_07830"/>
</dbReference>
<dbReference type="InterPro" id="IPR050142">
    <property type="entry name" value="MADS-box/MEF2_TF"/>
</dbReference>
<protein>
    <recommendedName>
        <fullName evidence="6">MADS-box domain-containing protein</fullName>
    </recommendedName>
</protein>
<dbReference type="PANTHER" id="PTHR48019">
    <property type="entry name" value="SERUM RESPONSE FACTOR HOMOLOG"/>
    <property type="match status" value="1"/>
</dbReference>
<evidence type="ECO:0000313" key="8">
    <source>
        <dbReference type="Proteomes" id="UP000619265"/>
    </source>
</evidence>
<dbReference type="InterPro" id="IPR036879">
    <property type="entry name" value="TF_MADSbox_sf"/>
</dbReference>
<dbReference type="GO" id="GO:0045944">
    <property type="term" value="P:positive regulation of transcription by RNA polymerase II"/>
    <property type="evidence" value="ECO:0007669"/>
    <property type="project" value="InterPro"/>
</dbReference>
<reference evidence="7" key="1">
    <citation type="submission" date="2015-10" db="EMBL/GenBank/DDBJ databases">
        <authorList>
            <person name="Martinez-Garcia P.J."/>
            <person name="Crepeau M.W."/>
            <person name="Puiu D."/>
            <person name="Gonzalez-Ibeas D."/>
            <person name="Whalen J."/>
            <person name="Stevens K."/>
            <person name="Paul R."/>
            <person name="Butterfield T."/>
            <person name="Britton M."/>
            <person name="Reagan R."/>
            <person name="Chakraborty S."/>
            <person name="Walawage S.L."/>
            <person name="Vasquez-Gross H.A."/>
            <person name="Cardeno C."/>
            <person name="Famula R."/>
            <person name="Pratt K."/>
            <person name="Kuruganti S."/>
            <person name="Aradhya M.K."/>
            <person name="Leslie C.A."/>
            <person name="Dandekar A.M."/>
            <person name="Salzberg S.L."/>
            <person name="Wegrzyn J.L."/>
            <person name="Langley C.H."/>
            <person name="Neale D.B."/>
        </authorList>
    </citation>
    <scope>NUCLEOTIDE SEQUENCE</scope>
    <source>
        <tissue evidence="7">Leaves</tissue>
    </source>
</reference>
<dbReference type="Proteomes" id="UP000619265">
    <property type="component" value="Unassembled WGS sequence"/>
</dbReference>
<keyword evidence="3" id="KW-0238">DNA-binding</keyword>
<dbReference type="SUPFAM" id="SSF55455">
    <property type="entry name" value="SRF-like"/>
    <property type="match status" value="1"/>
</dbReference>
<dbReference type="PROSITE" id="PS50066">
    <property type="entry name" value="MADS_BOX_2"/>
    <property type="match status" value="1"/>
</dbReference>
<dbReference type="Pfam" id="PF00319">
    <property type="entry name" value="SRF-TF"/>
    <property type="match status" value="1"/>
</dbReference>
<dbReference type="SMART" id="SM00432">
    <property type="entry name" value="MADS"/>
    <property type="match status" value="1"/>
</dbReference>
<evidence type="ECO:0000259" key="6">
    <source>
        <dbReference type="PROSITE" id="PS50066"/>
    </source>
</evidence>
<evidence type="ECO:0000256" key="3">
    <source>
        <dbReference type="ARBA" id="ARBA00023125"/>
    </source>
</evidence>
<name>A0A834D9X9_JUGRE</name>
<dbReference type="GO" id="GO:0000981">
    <property type="term" value="F:DNA-binding transcription factor activity, RNA polymerase II-specific"/>
    <property type="evidence" value="ECO:0007669"/>
    <property type="project" value="InterPro"/>
</dbReference>
<reference evidence="7" key="2">
    <citation type="submission" date="2020-03" db="EMBL/GenBank/DDBJ databases">
        <title>Walnut 2.0.</title>
        <authorList>
            <person name="Marrano A."/>
            <person name="Britton M."/>
            <person name="Zimin A.V."/>
            <person name="Zaini P.A."/>
            <person name="Workman R."/>
            <person name="Puiu D."/>
            <person name="Bianco L."/>
            <person name="Allen B.J."/>
            <person name="Troggio M."/>
            <person name="Leslie C.A."/>
            <person name="Timp W."/>
            <person name="Dendekar A."/>
            <person name="Salzberg S.L."/>
            <person name="Neale D.B."/>
        </authorList>
    </citation>
    <scope>NUCLEOTIDE SEQUENCE</scope>
    <source>
        <tissue evidence="7">Leaves</tissue>
    </source>
</reference>
<evidence type="ECO:0000256" key="2">
    <source>
        <dbReference type="ARBA" id="ARBA00023015"/>
    </source>
</evidence>
<evidence type="ECO:0000256" key="1">
    <source>
        <dbReference type="ARBA" id="ARBA00004123"/>
    </source>
</evidence>
<sequence length="339" mass="39134">MGRGKLTMELIRKEKSRITTFQKRKRGLMKKAYEFSTLCGSDTCMIIYGPKSGDRELELGTWPQDRAEVDRIINKYKTDSTLKRARGAFDLSDFFVDRNKRVEVEIKKLRKNILKAKYPTWDDRIELLTEDQLRLLLDVMDAKIEGVGLRINMMKGNQNMMEKATTSRLVAGGRNGPQPEVIRSHFNSMQALYQDQMSKSPLNPLETQWTTPQFQNDHQGSQMLIPFDPSLGDNSFMRLLHGTQDHWTQLGAGSASQTHAPLNDLSNYNMMSGVLDNMIWNNPGAPMNYNDLMITRQLTPHHILQCPTMPNLNYSHVHNFQVNELYDIHEFDMKNKHLI</sequence>
<dbReference type="PRINTS" id="PR00404">
    <property type="entry name" value="MADSDOMAIN"/>
</dbReference>
<dbReference type="InterPro" id="IPR002100">
    <property type="entry name" value="TF_MADSbox"/>
</dbReference>
<dbReference type="GO" id="GO:0005634">
    <property type="term" value="C:nucleus"/>
    <property type="evidence" value="ECO:0007669"/>
    <property type="project" value="UniProtKB-SubCell"/>
</dbReference>
<dbReference type="Gene3D" id="3.40.1810.10">
    <property type="entry name" value="Transcription factor, MADS-box"/>
    <property type="match status" value="1"/>
</dbReference>
<gene>
    <name evidence="7" type="ORF">F2P56_000727</name>
</gene>
<dbReference type="AlphaFoldDB" id="A0A834D9X9"/>
<evidence type="ECO:0000313" key="7">
    <source>
        <dbReference type="EMBL" id="KAF5479946.1"/>
    </source>
</evidence>
<dbReference type="CDD" id="cd00266">
    <property type="entry name" value="MADS_SRF_like"/>
    <property type="match status" value="1"/>
</dbReference>
<keyword evidence="5" id="KW-0539">Nucleus</keyword>
<dbReference type="GO" id="GO:0000987">
    <property type="term" value="F:cis-regulatory region sequence-specific DNA binding"/>
    <property type="evidence" value="ECO:0007669"/>
    <property type="project" value="InterPro"/>
</dbReference>
<dbReference type="EMBL" id="LIHL02000001">
    <property type="protein sequence ID" value="KAF5479946.1"/>
    <property type="molecule type" value="Genomic_DNA"/>
</dbReference>